<dbReference type="Proteomes" id="UP001596055">
    <property type="component" value="Unassembled WGS sequence"/>
</dbReference>
<keyword evidence="1" id="KW-1133">Transmembrane helix</keyword>
<organism evidence="2 3">
    <name type="scientific">Marinobacter koreensis</name>
    <dbReference type="NCBI Taxonomy" id="335974"/>
    <lineage>
        <taxon>Bacteria</taxon>
        <taxon>Pseudomonadati</taxon>
        <taxon>Pseudomonadota</taxon>
        <taxon>Gammaproteobacteria</taxon>
        <taxon>Pseudomonadales</taxon>
        <taxon>Marinobacteraceae</taxon>
        <taxon>Marinobacter</taxon>
    </lineage>
</organism>
<evidence type="ECO:0000256" key="1">
    <source>
        <dbReference type="SAM" id="Phobius"/>
    </source>
</evidence>
<gene>
    <name evidence="2" type="ORF">ACFPQA_02070</name>
</gene>
<keyword evidence="3" id="KW-1185">Reference proteome</keyword>
<evidence type="ECO:0000313" key="3">
    <source>
        <dbReference type="Proteomes" id="UP001596055"/>
    </source>
</evidence>
<sequence>MSKSMILKAIVAIAIIVGGILVIMDDDPNVPSGNINSISPVPTQE</sequence>
<reference evidence="3" key="1">
    <citation type="journal article" date="2019" name="Int. J. Syst. Evol. Microbiol.">
        <title>The Global Catalogue of Microorganisms (GCM) 10K type strain sequencing project: providing services to taxonomists for standard genome sequencing and annotation.</title>
        <authorList>
            <consortium name="The Broad Institute Genomics Platform"/>
            <consortium name="The Broad Institute Genome Sequencing Center for Infectious Disease"/>
            <person name="Wu L."/>
            <person name="Ma J."/>
        </authorList>
    </citation>
    <scope>NUCLEOTIDE SEQUENCE [LARGE SCALE GENOMIC DNA]</scope>
    <source>
        <strain evidence="3">CGMCC 4.1799</strain>
    </source>
</reference>
<keyword evidence="1" id="KW-0812">Transmembrane</keyword>
<evidence type="ECO:0000313" key="2">
    <source>
        <dbReference type="EMBL" id="MFC5543828.1"/>
    </source>
</evidence>
<accession>A0ABW0RGM9</accession>
<name>A0ABW0RGM9_9GAMM</name>
<keyword evidence="1" id="KW-0472">Membrane</keyword>
<comment type="caution">
    <text evidence="2">The sequence shown here is derived from an EMBL/GenBank/DDBJ whole genome shotgun (WGS) entry which is preliminary data.</text>
</comment>
<protein>
    <submittedName>
        <fullName evidence="2">Uncharacterized protein</fullName>
    </submittedName>
</protein>
<dbReference type="RefSeq" id="WP_248157845.1">
    <property type="nucleotide sequence ID" value="NZ_JAKZAJ010000003.1"/>
</dbReference>
<feature type="transmembrane region" description="Helical" evidence="1">
    <location>
        <begin position="5"/>
        <end position="24"/>
    </location>
</feature>
<dbReference type="EMBL" id="JBHSNL010000001">
    <property type="protein sequence ID" value="MFC5543828.1"/>
    <property type="molecule type" value="Genomic_DNA"/>
</dbReference>
<proteinExistence type="predicted"/>